<evidence type="ECO:0000313" key="2">
    <source>
        <dbReference type="EMBL" id="KAJ3609980.1"/>
    </source>
</evidence>
<dbReference type="EMBL" id="JANIIK010000038">
    <property type="protein sequence ID" value="KAJ3609980.1"/>
    <property type="molecule type" value="Genomic_DNA"/>
</dbReference>
<evidence type="ECO:0000256" key="1">
    <source>
        <dbReference type="SAM" id="MobiDB-lite"/>
    </source>
</evidence>
<protein>
    <submittedName>
        <fullName evidence="2">Uncharacterized protein</fullName>
    </submittedName>
</protein>
<accession>A0A9Q0EQW8</accession>
<sequence>MYPESGCFHQGSGQGPHDYPGRHFGGGPQAGHQQGCKRPLNRQVKPQHDGQKRKWMLTAGEEPESRMNKTEAAWAEATEDAGAGEEKTSLTETNPAADVEQDIPGKRKAKASPQGTQTLGQVRGKPSNLKKRRGLLERSGAKIDTF</sequence>
<feature type="region of interest" description="Disordered" evidence="1">
    <location>
        <begin position="1"/>
        <end position="146"/>
    </location>
</feature>
<keyword evidence="3" id="KW-1185">Reference proteome</keyword>
<dbReference type="Proteomes" id="UP001148018">
    <property type="component" value="Unassembled WGS sequence"/>
</dbReference>
<dbReference type="OrthoDB" id="8923935at2759"/>
<name>A0A9Q0EQW8_9TELE</name>
<dbReference type="AlphaFoldDB" id="A0A9Q0EQW8"/>
<organism evidence="2 3">
    <name type="scientific">Muraenolepis orangiensis</name>
    <name type="common">Patagonian moray cod</name>
    <dbReference type="NCBI Taxonomy" id="630683"/>
    <lineage>
        <taxon>Eukaryota</taxon>
        <taxon>Metazoa</taxon>
        <taxon>Chordata</taxon>
        <taxon>Craniata</taxon>
        <taxon>Vertebrata</taxon>
        <taxon>Euteleostomi</taxon>
        <taxon>Actinopterygii</taxon>
        <taxon>Neopterygii</taxon>
        <taxon>Teleostei</taxon>
        <taxon>Neoteleostei</taxon>
        <taxon>Acanthomorphata</taxon>
        <taxon>Zeiogadaria</taxon>
        <taxon>Gadariae</taxon>
        <taxon>Gadiformes</taxon>
        <taxon>Muraenolepidoidei</taxon>
        <taxon>Muraenolepididae</taxon>
        <taxon>Muraenolepis</taxon>
    </lineage>
</organism>
<proteinExistence type="predicted"/>
<comment type="caution">
    <text evidence="2">The sequence shown here is derived from an EMBL/GenBank/DDBJ whole genome shotgun (WGS) entry which is preliminary data.</text>
</comment>
<gene>
    <name evidence="2" type="ORF">NHX12_022074</name>
</gene>
<feature type="compositionally biased region" description="Basic and acidic residues" evidence="1">
    <location>
        <begin position="134"/>
        <end position="146"/>
    </location>
</feature>
<evidence type="ECO:0000313" key="3">
    <source>
        <dbReference type="Proteomes" id="UP001148018"/>
    </source>
</evidence>
<reference evidence="2" key="1">
    <citation type="submission" date="2022-07" db="EMBL/GenBank/DDBJ databases">
        <title>Chromosome-level genome of Muraenolepis orangiensis.</title>
        <authorList>
            <person name="Kim J."/>
        </authorList>
    </citation>
    <scope>NUCLEOTIDE SEQUENCE</scope>
    <source>
        <strain evidence="2">KU_S4_2022</strain>
        <tissue evidence="2">Muscle</tissue>
    </source>
</reference>